<evidence type="ECO:0000256" key="1">
    <source>
        <dbReference type="SAM" id="MobiDB-lite"/>
    </source>
</evidence>
<name>A0A1G6JIK8_9SPHI</name>
<dbReference type="Proteomes" id="UP000199455">
    <property type="component" value="Unassembled WGS sequence"/>
</dbReference>
<gene>
    <name evidence="3" type="ORF">SAMN04488024_101466</name>
</gene>
<evidence type="ECO:0000313" key="4">
    <source>
        <dbReference type="Proteomes" id="UP000199455"/>
    </source>
</evidence>
<keyword evidence="4" id="KW-1185">Reference proteome</keyword>
<feature type="transmembrane region" description="Helical" evidence="2">
    <location>
        <begin position="31"/>
        <end position="48"/>
    </location>
</feature>
<dbReference type="RefSeq" id="WP_167356535.1">
    <property type="nucleotide sequence ID" value="NZ_FMZH01000001.1"/>
</dbReference>
<keyword evidence="2" id="KW-1133">Transmembrane helix</keyword>
<proteinExistence type="predicted"/>
<sequence length="49" mass="5797">MDYMLNWRKQKQENIAEDSEDKQENSEFKPMIIFILVISALLIAGLLLR</sequence>
<keyword evidence="2" id="KW-0472">Membrane</keyword>
<evidence type="ECO:0000256" key="2">
    <source>
        <dbReference type="SAM" id="Phobius"/>
    </source>
</evidence>
<dbReference type="AlphaFoldDB" id="A0A1G6JIK8"/>
<reference evidence="4" key="1">
    <citation type="submission" date="2016-10" db="EMBL/GenBank/DDBJ databases">
        <authorList>
            <person name="Varghese N."/>
            <person name="Submissions S."/>
        </authorList>
    </citation>
    <scope>NUCLEOTIDE SEQUENCE [LARGE SCALE GENOMIC DNA]</scope>
    <source>
        <strain evidence="4">DSM 18609</strain>
    </source>
</reference>
<dbReference type="STRING" id="390242.SAMN04488024_101466"/>
<evidence type="ECO:0000313" key="3">
    <source>
        <dbReference type="EMBL" id="SDC18553.1"/>
    </source>
</evidence>
<accession>A0A1G6JIK8</accession>
<protein>
    <submittedName>
        <fullName evidence="3">Uncharacterized protein</fullName>
    </submittedName>
</protein>
<feature type="region of interest" description="Disordered" evidence="1">
    <location>
        <begin position="1"/>
        <end position="25"/>
    </location>
</feature>
<organism evidence="3 4">
    <name type="scientific">Pedobacter soli</name>
    <dbReference type="NCBI Taxonomy" id="390242"/>
    <lineage>
        <taxon>Bacteria</taxon>
        <taxon>Pseudomonadati</taxon>
        <taxon>Bacteroidota</taxon>
        <taxon>Sphingobacteriia</taxon>
        <taxon>Sphingobacteriales</taxon>
        <taxon>Sphingobacteriaceae</taxon>
        <taxon>Pedobacter</taxon>
    </lineage>
</organism>
<dbReference type="EMBL" id="FMZH01000001">
    <property type="protein sequence ID" value="SDC18553.1"/>
    <property type="molecule type" value="Genomic_DNA"/>
</dbReference>
<keyword evidence="2" id="KW-0812">Transmembrane</keyword>